<name>A0A1H8ZQ84_9PSEU</name>
<sequence>MLMESMSLFVSPWFWGDDPPPLREPKAGVPKTPALFHSCVVPPFPGFSR</sequence>
<proteinExistence type="predicted"/>
<reference evidence="2" key="1">
    <citation type="submission" date="2016-10" db="EMBL/GenBank/DDBJ databases">
        <authorList>
            <person name="Varghese N."/>
            <person name="Submissions S."/>
        </authorList>
    </citation>
    <scope>NUCLEOTIDE SEQUENCE [LARGE SCALE GENOMIC DNA]</scope>
    <source>
        <strain evidence="2">CGMCC 4.3525</strain>
    </source>
</reference>
<dbReference type="AlphaFoldDB" id="A0A1H8ZQ84"/>
<dbReference type="EMBL" id="FOFR01000001">
    <property type="protein sequence ID" value="SEP66441.1"/>
    <property type="molecule type" value="Genomic_DNA"/>
</dbReference>
<organism evidence="1 2">
    <name type="scientific">Lentzea xinjiangensis</name>
    <dbReference type="NCBI Taxonomy" id="402600"/>
    <lineage>
        <taxon>Bacteria</taxon>
        <taxon>Bacillati</taxon>
        <taxon>Actinomycetota</taxon>
        <taxon>Actinomycetes</taxon>
        <taxon>Pseudonocardiales</taxon>
        <taxon>Pseudonocardiaceae</taxon>
        <taxon>Lentzea</taxon>
    </lineage>
</organism>
<keyword evidence="2" id="KW-1185">Reference proteome</keyword>
<dbReference type="STRING" id="402600.SAMN05216188_101114"/>
<gene>
    <name evidence="1" type="ORF">SAMN05216188_101114</name>
</gene>
<evidence type="ECO:0000313" key="2">
    <source>
        <dbReference type="Proteomes" id="UP000199352"/>
    </source>
</evidence>
<accession>A0A1H8ZQ84</accession>
<evidence type="ECO:0000313" key="1">
    <source>
        <dbReference type="EMBL" id="SEP66441.1"/>
    </source>
</evidence>
<protein>
    <submittedName>
        <fullName evidence="1">Uncharacterized protein</fullName>
    </submittedName>
</protein>
<dbReference type="Proteomes" id="UP000199352">
    <property type="component" value="Unassembled WGS sequence"/>
</dbReference>